<evidence type="ECO:0000256" key="2">
    <source>
        <dbReference type="SAM" id="Coils"/>
    </source>
</evidence>
<dbReference type="Proteomes" id="UP000039865">
    <property type="component" value="Unassembled WGS sequence"/>
</dbReference>
<dbReference type="GO" id="GO:0051087">
    <property type="term" value="F:protein-folding chaperone binding"/>
    <property type="evidence" value="ECO:0007669"/>
    <property type="project" value="InterPro"/>
</dbReference>
<evidence type="ECO:0000313" key="5">
    <source>
        <dbReference type="Proteomes" id="UP000039865"/>
    </source>
</evidence>
<reference evidence="4 5" key="1">
    <citation type="submission" date="2014-06" db="EMBL/GenBank/DDBJ databases">
        <authorList>
            <person name="Swart Estienne"/>
        </authorList>
    </citation>
    <scope>NUCLEOTIDE SEQUENCE [LARGE SCALE GENOMIC DNA]</scope>
    <source>
        <strain evidence="4 5">130c</strain>
    </source>
</reference>
<dbReference type="GO" id="GO:0005829">
    <property type="term" value="C:cytosol"/>
    <property type="evidence" value="ECO:0007669"/>
    <property type="project" value="TreeGrafter"/>
</dbReference>
<dbReference type="AlphaFoldDB" id="A0A078BCA5"/>
<dbReference type="OMA" id="EDNDYEI"/>
<dbReference type="SUPFAM" id="SSF103111">
    <property type="entry name" value="Activator of Hsp90 ATPase, Aha1"/>
    <property type="match status" value="2"/>
</dbReference>
<keyword evidence="5" id="KW-1185">Reference proteome</keyword>
<evidence type="ECO:0000313" key="4">
    <source>
        <dbReference type="EMBL" id="CDW91228.1"/>
    </source>
</evidence>
<evidence type="ECO:0000259" key="3">
    <source>
        <dbReference type="SMART" id="SM01000"/>
    </source>
</evidence>
<feature type="coiled-coil region" evidence="2">
    <location>
        <begin position="154"/>
        <end position="220"/>
    </location>
</feature>
<protein>
    <submittedName>
        <fullName evidence="4">Activator of hsp90</fullName>
    </submittedName>
</protein>
<dbReference type="GO" id="GO:0001671">
    <property type="term" value="F:ATPase activator activity"/>
    <property type="evidence" value="ECO:0007669"/>
    <property type="project" value="InterPro"/>
</dbReference>
<organism evidence="4 5">
    <name type="scientific">Stylonychia lemnae</name>
    <name type="common">Ciliate</name>
    <dbReference type="NCBI Taxonomy" id="5949"/>
    <lineage>
        <taxon>Eukaryota</taxon>
        <taxon>Sar</taxon>
        <taxon>Alveolata</taxon>
        <taxon>Ciliophora</taxon>
        <taxon>Intramacronucleata</taxon>
        <taxon>Spirotrichea</taxon>
        <taxon>Stichotrichia</taxon>
        <taxon>Sporadotrichida</taxon>
        <taxon>Oxytrichidae</taxon>
        <taxon>Stylonychinae</taxon>
        <taxon>Stylonychia</taxon>
    </lineage>
</organism>
<proteinExistence type="inferred from homology"/>
<keyword evidence="2" id="KW-0175">Coiled coil</keyword>
<evidence type="ECO:0000256" key="1">
    <source>
        <dbReference type="ARBA" id="ARBA00006817"/>
    </source>
</evidence>
<feature type="domain" description="Activator of Hsp90 ATPase AHSA1-like N-terminal" evidence="3">
    <location>
        <begin position="31"/>
        <end position="163"/>
    </location>
</feature>
<accession>A0A078BCA5</accession>
<dbReference type="SMART" id="SM01000">
    <property type="entry name" value="Aha1_N"/>
    <property type="match status" value="2"/>
</dbReference>
<comment type="similarity">
    <text evidence="1">Belongs to the AHA1 family.</text>
</comment>
<sequence>MVETTAQIQASAQQDVGVGSIWNKNSWHWEERNYSELAKKYLEQNLIKIEVVSTENPPAKIRLYEVKSIEGSASITIRKQKQIFLFDYKLDIYFDAVHLTDPETKAMGRVTVDEFNQDDDDIDMDIVAEKKEEFVYQVKNSLSKLVKPEILRVVNELKAELKKIDASEEKIRKDQIEREQALKNYQQAEQDKGDVKQQLFEEQKKKEAEMKEQARILIEQQKSEQPQKVQKVEGQGSVWNTGSYFWEEKSVGKWADERIKEVIGGFAYNFSGGVIKITSVEKIKGEASVSIRKGKKIVSYDYNAVLKWELSAKDGEGNEVANLKGQYELPEVSNDIADDGEDWEVRTSVKEDKGQNKARFDKQIRQEAPKELRKAIMDQFVSLLQQK</sequence>
<dbReference type="InParanoid" id="A0A078BCA5"/>
<gene>
    <name evidence="4" type="primary">Contig3298.g3531</name>
    <name evidence="4" type="ORF">STYLEM_20381</name>
</gene>
<name>A0A078BCA5_STYLE</name>
<dbReference type="Gene3D" id="3.15.10.20">
    <property type="entry name" value="Activator of Hsp90 ATPase Aha1, N-terminal domain"/>
    <property type="match status" value="2"/>
</dbReference>
<feature type="domain" description="Activator of Hsp90 ATPase AHSA1-like N-terminal" evidence="3">
    <location>
        <begin position="248"/>
        <end position="385"/>
    </location>
</feature>
<dbReference type="PANTHER" id="PTHR13009">
    <property type="entry name" value="HEAT SHOCK PROTEIN 90 HSP90 CO-CHAPERONE AHA-1"/>
    <property type="match status" value="1"/>
</dbReference>
<dbReference type="OrthoDB" id="567237at2759"/>
<dbReference type="InterPro" id="IPR036338">
    <property type="entry name" value="Aha1"/>
</dbReference>
<dbReference type="InterPro" id="IPR015310">
    <property type="entry name" value="AHSA1-like_N"/>
</dbReference>
<dbReference type="PANTHER" id="PTHR13009:SF22">
    <property type="entry name" value="LD43819P"/>
    <property type="match status" value="1"/>
</dbReference>
<dbReference type="Pfam" id="PF09229">
    <property type="entry name" value="Aha1_N"/>
    <property type="match status" value="2"/>
</dbReference>
<dbReference type="EMBL" id="CCKQ01019212">
    <property type="protein sequence ID" value="CDW91228.1"/>
    <property type="molecule type" value="Genomic_DNA"/>
</dbReference>
<dbReference type="GO" id="GO:0006457">
    <property type="term" value="P:protein folding"/>
    <property type="evidence" value="ECO:0007669"/>
    <property type="project" value="TreeGrafter"/>
</dbReference>